<name>A0AAD4PRI2_9EURO</name>
<keyword evidence="2" id="KW-1185">Reference proteome</keyword>
<dbReference type="EMBL" id="JAJTJA010000017">
    <property type="protein sequence ID" value="KAH8688891.1"/>
    <property type="molecule type" value="Genomic_DNA"/>
</dbReference>
<proteinExistence type="predicted"/>
<dbReference type="GeneID" id="70243687"/>
<protein>
    <submittedName>
        <fullName evidence="1">Uncharacterized protein</fullName>
    </submittedName>
</protein>
<reference evidence="1" key="1">
    <citation type="submission" date="2021-12" db="EMBL/GenBank/DDBJ databases">
        <title>Convergent genome expansion in fungi linked to evolution of root-endophyte symbiosis.</title>
        <authorList>
            <consortium name="DOE Joint Genome Institute"/>
            <person name="Ke Y.-H."/>
            <person name="Bonito G."/>
            <person name="Liao H.-L."/>
            <person name="Looney B."/>
            <person name="Rojas-Flechas A."/>
            <person name="Nash J."/>
            <person name="Hameed K."/>
            <person name="Schadt C."/>
            <person name="Martin F."/>
            <person name="Crous P.W."/>
            <person name="Miettinen O."/>
            <person name="Magnuson J.K."/>
            <person name="Labbe J."/>
            <person name="Jacobson D."/>
            <person name="Doktycz M.J."/>
            <person name="Veneault-Fourrey C."/>
            <person name="Kuo A."/>
            <person name="Mondo S."/>
            <person name="Calhoun S."/>
            <person name="Riley R."/>
            <person name="Ohm R."/>
            <person name="LaButti K."/>
            <person name="Andreopoulos B."/>
            <person name="Pangilinan J."/>
            <person name="Nolan M."/>
            <person name="Tritt A."/>
            <person name="Clum A."/>
            <person name="Lipzen A."/>
            <person name="Daum C."/>
            <person name="Barry K."/>
            <person name="Grigoriev I.V."/>
            <person name="Vilgalys R."/>
        </authorList>
    </citation>
    <scope>NUCLEOTIDE SEQUENCE</scope>
    <source>
        <strain evidence="1">PMI_201</strain>
    </source>
</reference>
<gene>
    <name evidence="1" type="ORF">BGW36DRAFT_353045</name>
</gene>
<accession>A0AAD4PRI2</accession>
<dbReference type="AlphaFoldDB" id="A0AAD4PRI2"/>
<comment type="caution">
    <text evidence="1">The sequence shown here is derived from an EMBL/GenBank/DDBJ whole genome shotgun (WGS) entry which is preliminary data.</text>
</comment>
<organism evidence="1 2">
    <name type="scientific">Talaromyces proteolyticus</name>
    <dbReference type="NCBI Taxonomy" id="1131652"/>
    <lineage>
        <taxon>Eukaryota</taxon>
        <taxon>Fungi</taxon>
        <taxon>Dikarya</taxon>
        <taxon>Ascomycota</taxon>
        <taxon>Pezizomycotina</taxon>
        <taxon>Eurotiomycetes</taxon>
        <taxon>Eurotiomycetidae</taxon>
        <taxon>Eurotiales</taxon>
        <taxon>Trichocomaceae</taxon>
        <taxon>Talaromyces</taxon>
        <taxon>Talaromyces sect. Bacilispori</taxon>
    </lineage>
</organism>
<dbReference type="RefSeq" id="XP_046065363.1">
    <property type="nucleotide sequence ID" value="XM_046213400.1"/>
</dbReference>
<evidence type="ECO:0000313" key="1">
    <source>
        <dbReference type="EMBL" id="KAH8688891.1"/>
    </source>
</evidence>
<dbReference type="Proteomes" id="UP001201262">
    <property type="component" value="Unassembled WGS sequence"/>
</dbReference>
<evidence type="ECO:0000313" key="2">
    <source>
        <dbReference type="Proteomes" id="UP001201262"/>
    </source>
</evidence>
<sequence length="268" mass="30764">MDADSEVQIDLMILDYLCCKAIFEILTKRTAELSAKQTPVDTDLLTIFDTWRTLSSTKHAGTEIPRDLQAKMHLITFTTLFVNRLRGSNWNGSPDILRWREQNSQEASGHFSTIDEKLKIPDYDRLVDVHQITTLLGILPDLLSLYAVLSRVPPPMNHWKIVARFILQAVLEQYSLFGRASPDMIEKVFKWADATLNWGGLDEWAILRTEMLNLLQPDEEQSLKGHLEYLTKQFSVFEFEAMVIMHIRTILGDLKTPVLVKMEMGELG</sequence>